<comment type="caution">
    <text evidence="1">The sequence shown here is derived from an EMBL/GenBank/DDBJ whole genome shotgun (WGS) entry which is preliminary data.</text>
</comment>
<sequence length="138" mass="15993">MLKYFLLDGIKFDDEIITKKLFSSSAFPVFEDLLIEDCFSNRSQTLSISIQSLKFLRLNWEYDDMVNLDIPSIREINYRCFSPPNMSCDSLSSLLRATIQFSEADTISNDETFYNSARRILMGLHNVNYLSLSEGFIE</sequence>
<keyword evidence="2" id="KW-1185">Reference proteome</keyword>
<dbReference type="PANTHER" id="PTHR31900:SF30">
    <property type="entry name" value="SUPERFAMILY PROTEIN, PUTATIVE-RELATED"/>
    <property type="match status" value="1"/>
</dbReference>
<dbReference type="EMBL" id="JABWDY010035057">
    <property type="protein sequence ID" value="KAF5182223.1"/>
    <property type="molecule type" value="Genomic_DNA"/>
</dbReference>
<dbReference type="Proteomes" id="UP000554482">
    <property type="component" value="Unassembled WGS sequence"/>
</dbReference>
<proteinExistence type="predicted"/>
<protein>
    <submittedName>
        <fullName evidence="1">Uncharacterized protein</fullName>
    </submittedName>
</protein>
<feature type="non-terminal residue" evidence="1">
    <location>
        <position position="138"/>
    </location>
</feature>
<reference evidence="1 2" key="1">
    <citation type="submission" date="2020-06" db="EMBL/GenBank/DDBJ databases">
        <title>Transcriptomic and genomic resources for Thalictrum thalictroides and T. hernandezii: Facilitating candidate gene discovery in an emerging model plant lineage.</title>
        <authorList>
            <person name="Arias T."/>
            <person name="Riano-Pachon D.M."/>
            <person name="Di Stilio V.S."/>
        </authorList>
    </citation>
    <scope>NUCLEOTIDE SEQUENCE [LARGE SCALE GENOMIC DNA]</scope>
    <source>
        <strain evidence="2">cv. WT478/WT964</strain>
        <tissue evidence="1">Leaves</tissue>
    </source>
</reference>
<accession>A0A7J6VBE0</accession>
<evidence type="ECO:0000313" key="1">
    <source>
        <dbReference type="EMBL" id="KAF5182223.1"/>
    </source>
</evidence>
<dbReference type="PANTHER" id="PTHR31900">
    <property type="entry name" value="F-BOX/RNI SUPERFAMILY PROTEIN-RELATED"/>
    <property type="match status" value="1"/>
</dbReference>
<name>A0A7J6VBE0_THATH</name>
<dbReference type="InterPro" id="IPR050232">
    <property type="entry name" value="FBL13/AtMIF1-like"/>
</dbReference>
<dbReference type="OrthoDB" id="612216at2759"/>
<gene>
    <name evidence="1" type="ORF">FRX31_028188</name>
</gene>
<dbReference type="AlphaFoldDB" id="A0A7J6VBE0"/>
<organism evidence="1 2">
    <name type="scientific">Thalictrum thalictroides</name>
    <name type="common">Rue-anemone</name>
    <name type="synonym">Anemone thalictroides</name>
    <dbReference type="NCBI Taxonomy" id="46969"/>
    <lineage>
        <taxon>Eukaryota</taxon>
        <taxon>Viridiplantae</taxon>
        <taxon>Streptophyta</taxon>
        <taxon>Embryophyta</taxon>
        <taxon>Tracheophyta</taxon>
        <taxon>Spermatophyta</taxon>
        <taxon>Magnoliopsida</taxon>
        <taxon>Ranunculales</taxon>
        <taxon>Ranunculaceae</taxon>
        <taxon>Thalictroideae</taxon>
        <taxon>Thalictrum</taxon>
    </lineage>
</organism>
<evidence type="ECO:0000313" key="2">
    <source>
        <dbReference type="Proteomes" id="UP000554482"/>
    </source>
</evidence>